<reference evidence="1" key="1">
    <citation type="submission" date="2020-07" db="EMBL/GenBank/DDBJ databases">
        <title>Multicomponent nature underlies the extraordinary mechanical properties of spider dragline silk.</title>
        <authorList>
            <person name="Kono N."/>
            <person name="Nakamura H."/>
            <person name="Mori M."/>
            <person name="Yoshida Y."/>
            <person name="Ohtoshi R."/>
            <person name="Malay A.D."/>
            <person name="Moran D.A.P."/>
            <person name="Tomita M."/>
            <person name="Numata K."/>
            <person name="Arakawa K."/>
        </authorList>
    </citation>
    <scope>NUCLEOTIDE SEQUENCE</scope>
</reference>
<name>A0A8X6GJG3_TRICU</name>
<evidence type="ECO:0000313" key="1">
    <source>
        <dbReference type="EMBL" id="GFR05911.1"/>
    </source>
</evidence>
<accession>A0A8X6GJG3</accession>
<gene>
    <name evidence="1" type="ORF">TNCT_694922</name>
</gene>
<proteinExistence type="predicted"/>
<dbReference type="EMBL" id="BMAO01025926">
    <property type="protein sequence ID" value="GFR05911.1"/>
    <property type="molecule type" value="Genomic_DNA"/>
</dbReference>
<protein>
    <submittedName>
        <fullName evidence="1">Uncharacterized protein</fullName>
    </submittedName>
</protein>
<sequence length="82" mass="9447">MAVARAFTCCGMKPKGFADRSSEKIHIGSITILDFFIPLELEQREREKAEHCVCVKRDPVFLFRGELLGSFSIPRRTFWNVL</sequence>
<evidence type="ECO:0000313" key="2">
    <source>
        <dbReference type="Proteomes" id="UP000887116"/>
    </source>
</evidence>
<dbReference type="Proteomes" id="UP000887116">
    <property type="component" value="Unassembled WGS sequence"/>
</dbReference>
<organism evidence="1 2">
    <name type="scientific">Trichonephila clavata</name>
    <name type="common">Joro spider</name>
    <name type="synonym">Nephila clavata</name>
    <dbReference type="NCBI Taxonomy" id="2740835"/>
    <lineage>
        <taxon>Eukaryota</taxon>
        <taxon>Metazoa</taxon>
        <taxon>Ecdysozoa</taxon>
        <taxon>Arthropoda</taxon>
        <taxon>Chelicerata</taxon>
        <taxon>Arachnida</taxon>
        <taxon>Araneae</taxon>
        <taxon>Araneomorphae</taxon>
        <taxon>Entelegynae</taxon>
        <taxon>Araneoidea</taxon>
        <taxon>Nephilidae</taxon>
        <taxon>Trichonephila</taxon>
    </lineage>
</organism>
<keyword evidence="2" id="KW-1185">Reference proteome</keyword>
<dbReference type="AlphaFoldDB" id="A0A8X6GJG3"/>
<comment type="caution">
    <text evidence="1">The sequence shown here is derived from an EMBL/GenBank/DDBJ whole genome shotgun (WGS) entry which is preliminary data.</text>
</comment>